<evidence type="ECO:0000313" key="1">
    <source>
        <dbReference type="EMBL" id="PWE86637.1"/>
    </source>
</evidence>
<dbReference type="PANTHER" id="PTHR46438">
    <property type="entry name" value="ALPHA/BETA-HYDROLASES SUPERFAMILY PROTEIN"/>
    <property type="match status" value="1"/>
</dbReference>
<dbReference type="InterPro" id="IPR029058">
    <property type="entry name" value="AB_hydrolase_fold"/>
</dbReference>
<dbReference type="GO" id="GO:0016787">
    <property type="term" value="F:hydrolase activity"/>
    <property type="evidence" value="ECO:0007669"/>
    <property type="project" value="UniProtKB-KW"/>
</dbReference>
<dbReference type="PANTHER" id="PTHR46438:SF2">
    <property type="entry name" value="ALPHA_BETA-HYDROLASES SUPERFAMILY PROTEIN"/>
    <property type="match status" value="1"/>
</dbReference>
<keyword evidence="1" id="KW-0378">Hydrolase</keyword>
<proteinExistence type="predicted"/>
<dbReference type="SUPFAM" id="SSF53474">
    <property type="entry name" value="alpha/beta-Hydrolases"/>
    <property type="match status" value="1"/>
</dbReference>
<accession>A0A2V1JP78</accession>
<organism evidence="1 2">
    <name type="scientific">Eubacterium ramulus</name>
    <dbReference type="NCBI Taxonomy" id="39490"/>
    <lineage>
        <taxon>Bacteria</taxon>
        <taxon>Bacillati</taxon>
        <taxon>Bacillota</taxon>
        <taxon>Clostridia</taxon>
        <taxon>Eubacteriales</taxon>
        <taxon>Eubacteriaceae</taxon>
        <taxon>Eubacterium</taxon>
    </lineage>
</organism>
<dbReference type="OrthoDB" id="9808398at2"/>
<name>A0A2V1JP78_EUBRA</name>
<dbReference type="Gene3D" id="3.40.50.1820">
    <property type="entry name" value="alpha/beta hydrolase"/>
    <property type="match status" value="1"/>
</dbReference>
<gene>
    <name evidence="1" type="ORF">LG34_08630</name>
</gene>
<keyword evidence="2" id="KW-1185">Reference proteome</keyword>
<dbReference type="RefSeq" id="WP_109215663.1">
    <property type="nucleotide sequence ID" value="NZ_CABMEW010000001.1"/>
</dbReference>
<dbReference type="AlphaFoldDB" id="A0A2V1JP78"/>
<dbReference type="Proteomes" id="UP000245288">
    <property type="component" value="Unassembled WGS sequence"/>
</dbReference>
<sequence length="316" mass="35807">MKKHIKNSALLLCIVAGLIIIINKLISVFSHMTDHLPTGGGKYYHWKYGNIYYTKSGKGKPVLLIHDLDPTSSSYEWKAVIKKMSEDHTVYAIDLLGCGRSEKPNMTYTNYLYVQLVNDFIHAVIEEKTDVIATGDSLSFVIMGCQMESKYYDKIIGVTPTDLYELAKAPGRRKNMLKFLIELPIIGTFIYNMEVSKNRIIDAFVNNYYYKGHMVSEKTIQTYYQAAHIGDGGGKYLLASIKSYYTNINVVSAIKKINNSICLIGGKEHPFIEDVINDYQEFNPAIEDAYIPNTTCLPQMEAPDKFVHLVNIILHS</sequence>
<protein>
    <submittedName>
        <fullName evidence="1">Alpha/beta hydrolase</fullName>
    </submittedName>
</protein>
<dbReference type="EMBL" id="JRFU01000093">
    <property type="protein sequence ID" value="PWE86637.1"/>
    <property type="molecule type" value="Genomic_DNA"/>
</dbReference>
<comment type="caution">
    <text evidence="1">The sequence shown here is derived from an EMBL/GenBank/DDBJ whole genome shotgun (WGS) entry which is preliminary data.</text>
</comment>
<reference evidence="1 2" key="1">
    <citation type="submission" date="2014-09" db="EMBL/GenBank/DDBJ databases">
        <title>Butyrate-producing bacteria isolated from human gut.</title>
        <authorList>
            <person name="Zhang Q."/>
            <person name="Zhao L."/>
        </authorList>
    </citation>
    <scope>NUCLEOTIDE SEQUENCE [LARGE SCALE GENOMIC DNA]</scope>
    <source>
        <strain evidence="1 2">21</strain>
    </source>
</reference>
<evidence type="ECO:0000313" key="2">
    <source>
        <dbReference type="Proteomes" id="UP000245288"/>
    </source>
</evidence>